<sequence length="462" mass="53939">MIQNNFQKSQPFQILNYNKIIQKNINPVIEAQKLQCKQIETNLIQLKENKIKIIKSPPKTERNLRSPQLSRQSSNTKIKIENQTTKRPPQLKSRQVSLGNIKLTKSCQNTARNNLQQNELLLELTKKSIFNQNCIQQQFINQKENNSLISQQFFCQRQELIFNLISKMWKKLKVQLFDTRLQVNQQNHIKELENIKRNNNELQLIVFKDVFYVDIINFNFVAVMNNQQIQSPQIFNTHYLRTDYKGKTQPLIVNLNQSRQSSKALSVDRVKLKQANENVEQLIDLWQRHKSITQCTPTHISQSFHYHFTTQKNESFVIEEIPETREVSPLKPEEIIIKPRQLFEINQSTSKLPSTNQQYQTHKKTSSLYVGALSKSDAFSGTKKVAKENMKISNNGVSSNKKSQFNSSSKKLPKELSSIILSLQSIQKSLIPYYQKQDKGKKTEIDEQFNILINQIKSDFTK</sequence>
<dbReference type="Proteomes" id="UP000688137">
    <property type="component" value="Unassembled WGS sequence"/>
</dbReference>
<feature type="region of interest" description="Disordered" evidence="1">
    <location>
        <begin position="55"/>
        <end position="94"/>
    </location>
</feature>
<gene>
    <name evidence="2" type="ORF">PPRIM_AZ9-3.1.T1500072</name>
</gene>
<dbReference type="EMBL" id="CAJJDM010000155">
    <property type="protein sequence ID" value="CAD8112174.1"/>
    <property type="molecule type" value="Genomic_DNA"/>
</dbReference>
<evidence type="ECO:0000256" key="1">
    <source>
        <dbReference type="SAM" id="MobiDB-lite"/>
    </source>
</evidence>
<accession>A0A8S1QB49</accession>
<name>A0A8S1QB49_PARPR</name>
<comment type="caution">
    <text evidence="2">The sequence shown here is derived from an EMBL/GenBank/DDBJ whole genome shotgun (WGS) entry which is preliminary data.</text>
</comment>
<reference evidence="2" key="1">
    <citation type="submission" date="2021-01" db="EMBL/GenBank/DDBJ databases">
        <authorList>
            <consortium name="Genoscope - CEA"/>
            <person name="William W."/>
        </authorList>
    </citation>
    <scope>NUCLEOTIDE SEQUENCE</scope>
</reference>
<organism evidence="2 3">
    <name type="scientific">Paramecium primaurelia</name>
    <dbReference type="NCBI Taxonomy" id="5886"/>
    <lineage>
        <taxon>Eukaryota</taxon>
        <taxon>Sar</taxon>
        <taxon>Alveolata</taxon>
        <taxon>Ciliophora</taxon>
        <taxon>Intramacronucleata</taxon>
        <taxon>Oligohymenophorea</taxon>
        <taxon>Peniculida</taxon>
        <taxon>Parameciidae</taxon>
        <taxon>Paramecium</taxon>
    </lineage>
</organism>
<protein>
    <submittedName>
        <fullName evidence="2">Uncharacterized protein</fullName>
    </submittedName>
</protein>
<proteinExistence type="predicted"/>
<keyword evidence="3" id="KW-1185">Reference proteome</keyword>
<evidence type="ECO:0000313" key="3">
    <source>
        <dbReference type="Proteomes" id="UP000688137"/>
    </source>
</evidence>
<evidence type="ECO:0000313" key="2">
    <source>
        <dbReference type="EMBL" id="CAD8112174.1"/>
    </source>
</evidence>
<feature type="compositionally biased region" description="Polar residues" evidence="1">
    <location>
        <begin position="65"/>
        <end position="94"/>
    </location>
</feature>
<dbReference type="AlphaFoldDB" id="A0A8S1QB49"/>